<evidence type="ECO:0000256" key="6">
    <source>
        <dbReference type="ARBA" id="ARBA00022583"/>
    </source>
</evidence>
<evidence type="ECO:0000256" key="11">
    <source>
        <dbReference type="PIRSR" id="PIRSR037091-1"/>
    </source>
</evidence>
<dbReference type="InterPro" id="IPR011989">
    <property type="entry name" value="ARM-like"/>
</dbReference>
<evidence type="ECO:0000256" key="12">
    <source>
        <dbReference type="SAM" id="MobiDB-lite"/>
    </source>
</evidence>
<evidence type="ECO:0000313" key="15">
    <source>
        <dbReference type="Proteomes" id="UP000694387"/>
    </source>
</evidence>
<evidence type="ECO:0000256" key="2">
    <source>
        <dbReference type="ARBA" id="ARBA00004277"/>
    </source>
</evidence>
<evidence type="ECO:0000256" key="4">
    <source>
        <dbReference type="ARBA" id="ARBA00022448"/>
    </source>
</evidence>
<organism evidence="14 15">
    <name type="scientific">Equus asinus</name>
    <name type="common">Donkey</name>
    <name type="synonym">Equus africanus asinus</name>
    <dbReference type="NCBI Taxonomy" id="9793"/>
    <lineage>
        <taxon>Eukaryota</taxon>
        <taxon>Metazoa</taxon>
        <taxon>Chordata</taxon>
        <taxon>Craniata</taxon>
        <taxon>Vertebrata</taxon>
        <taxon>Euteleostomi</taxon>
        <taxon>Mammalia</taxon>
        <taxon>Eutheria</taxon>
        <taxon>Laurasiatheria</taxon>
        <taxon>Perissodactyla</taxon>
        <taxon>Equidae</taxon>
        <taxon>Equus</taxon>
    </lineage>
</organism>
<dbReference type="FunFam" id="2.60.40.1230:FF:000003">
    <property type="entry name" value="AP-2 complex subunit alpha"/>
    <property type="match status" value="1"/>
</dbReference>
<keyword evidence="6 10" id="KW-0254">Endocytosis</keyword>
<dbReference type="GO" id="GO:0030122">
    <property type="term" value="C:AP-2 adaptor complex"/>
    <property type="evidence" value="ECO:0007669"/>
    <property type="project" value="InterPro"/>
</dbReference>
<reference evidence="14 15" key="1">
    <citation type="journal article" date="2020" name="Nat. Commun.">
        <title>Donkey genomes provide new insights into domestication and selection for coat color.</title>
        <authorList>
            <person name="Wang"/>
            <person name="C."/>
            <person name="Li"/>
            <person name="H."/>
            <person name="Guo"/>
            <person name="Y."/>
            <person name="Huang"/>
            <person name="J."/>
            <person name="Sun"/>
            <person name="Y."/>
            <person name="Min"/>
            <person name="J."/>
            <person name="Wang"/>
            <person name="J."/>
            <person name="Fang"/>
            <person name="X."/>
            <person name="Zhao"/>
            <person name="Z."/>
            <person name="Wang"/>
            <person name="S."/>
            <person name="Zhang"/>
            <person name="Y."/>
            <person name="Liu"/>
            <person name="Q."/>
            <person name="Jiang"/>
            <person name="Q."/>
            <person name="Wang"/>
            <person name="X."/>
            <person name="Guo"/>
            <person name="Y."/>
            <person name="Yang"/>
            <person name="C."/>
            <person name="Wang"/>
            <person name="Y."/>
            <person name="Tian"/>
            <person name="F."/>
            <person name="Zhuang"/>
            <person name="G."/>
            <person name="Fan"/>
            <person name="Y."/>
            <person name="Gao"/>
            <person name="Q."/>
            <person name="Li"/>
            <person name="Y."/>
            <person name="Ju"/>
            <person name="Z."/>
            <person name="Li"/>
            <person name="J."/>
            <person name="Li"/>
            <person name="R."/>
            <person name="Hou"/>
            <person name="M."/>
            <person name="Yang"/>
            <person name="G."/>
            <person name="Liu"/>
            <person name="G."/>
            <person name="Liu"/>
            <person name="W."/>
            <person name="Guo"/>
            <person name="J."/>
            <person name="Pan"/>
            <person name="S."/>
            <person name="Fan"/>
            <person name="G."/>
            <person name="Zhang"/>
            <person name="W."/>
            <person name="Zhang"/>
            <person name="R."/>
            <person name="Yu"/>
            <person name="J."/>
            <person name="Zhang"/>
            <person name="X."/>
            <person name="Yin"/>
            <person name="Q."/>
            <person name="Ji"/>
            <person name="C."/>
            <person name="Jin"/>
            <person name="Y."/>
            <person name="Yue"/>
            <person name="G."/>
            <person name="Liu"/>
            <person name="M."/>
            <person name="Xu"/>
            <person name="J."/>
            <person name="Liu"/>
            <person name="S."/>
            <person name="Jordana"/>
            <person name="J."/>
            <person name="Noce"/>
            <person name="A."/>
            <person name="Amills"/>
            <person name="M."/>
            <person name="Wu"/>
            <person name="D.D."/>
            <person name="Li"/>
            <person name="S."/>
            <person name="Zhou"/>
            <person name="X. and Zhong"/>
            <person name="J."/>
        </authorList>
    </citation>
    <scope>NUCLEOTIDE SEQUENCE [LARGE SCALE GENOMIC DNA]</scope>
</reference>
<dbReference type="InterPro" id="IPR050840">
    <property type="entry name" value="Adaptor_Complx_Large_Subunit"/>
</dbReference>
<keyword evidence="7 10" id="KW-0653">Protein transport</keyword>
<dbReference type="AlphaFoldDB" id="A0A8C4LCX4"/>
<dbReference type="GO" id="GO:0006886">
    <property type="term" value="P:intracellular protein transport"/>
    <property type="evidence" value="ECO:0007669"/>
    <property type="project" value="UniProtKB-UniRule"/>
</dbReference>
<dbReference type="GO" id="GO:0035615">
    <property type="term" value="F:clathrin adaptor activity"/>
    <property type="evidence" value="ECO:0007669"/>
    <property type="project" value="InterPro"/>
</dbReference>
<evidence type="ECO:0000256" key="10">
    <source>
        <dbReference type="PIRNR" id="PIRNR037091"/>
    </source>
</evidence>
<keyword evidence="9 10" id="KW-0168">Coated pit</keyword>
<dbReference type="InterPro" id="IPR008152">
    <property type="entry name" value="Clathrin_a/b/g-adaptin_app_Ig"/>
</dbReference>
<feature type="binding site" evidence="11">
    <location>
        <position position="53"/>
    </location>
    <ligand>
        <name>a 1,2-diacyl-sn-glycero-3-phospho-(1D-myo-inositol-3,4,5-trisphosphate)</name>
        <dbReference type="ChEBI" id="CHEBI:57836"/>
    </ligand>
</feature>
<comment type="subcellular location">
    <subcellularLocation>
        <location evidence="1">Cell membrane</location>
    </subcellularLocation>
    <subcellularLocation>
        <location evidence="2">Membrane</location>
        <location evidence="2">Coated pit</location>
        <topology evidence="2">Peripheral membrane protein</topology>
        <orientation evidence="2">Cytoplasmic side</orientation>
    </subcellularLocation>
</comment>
<dbReference type="Gene3D" id="2.60.40.1230">
    <property type="match status" value="1"/>
</dbReference>
<dbReference type="GO" id="GO:0072583">
    <property type="term" value="P:clathrin-dependent endocytosis"/>
    <property type="evidence" value="ECO:0007669"/>
    <property type="project" value="InterPro"/>
</dbReference>
<evidence type="ECO:0000256" key="5">
    <source>
        <dbReference type="ARBA" id="ARBA00022475"/>
    </source>
</evidence>
<accession>A0A8C4LCX4</accession>
<dbReference type="InterPro" id="IPR009028">
    <property type="entry name" value="Coatomer/calthrin_app_sub_C"/>
</dbReference>
<dbReference type="PANTHER" id="PTHR22780">
    <property type="entry name" value="ADAPTIN, ALPHA/GAMMA/EPSILON"/>
    <property type="match status" value="1"/>
</dbReference>
<feature type="binding site" evidence="11">
    <location>
        <begin position="57"/>
        <end position="61"/>
    </location>
    <ligand>
        <name>a 1,2-diacyl-sn-glycero-3-phospho-(1D-myo-inositol-3,4,5-trisphosphate)</name>
        <dbReference type="ChEBI" id="CHEBI:57836"/>
    </ligand>
</feature>
<dbReference type="PIRSF" id="PIRSF037091">
    <property type="entry name" value="AP2_complex_alpha"/>
    <property type="match status" value="1"/>
</dbReference>
<dbReference type="InterPro" id="IPR017104">
    <property type="entry name" value="AP2_complex_asu"/>
</dbReference>
<evidence type="ECO:0000256" key="1">
    <source>
        <dbReference type="ARBA" id="ARBA00004236"/>
    </source>
</evidence>
<dbReference type="Pfam" id="PF02883">
    <property type="entry name" value="Alpha_adaptinC2"/>
    <property type="match status" value="1"/>
</dbReference>
<dbReference type="InterPro" id="IPR003164">
    <property type="entry name" value="Clathrin_a-adaptin_app_sub_C"/>
</dbReference>
<dbReference type="Gene3D" id="3.30.310.10">
    <property type="entry name" value="TATA-Binding Protein"/>
    <property type="match status" value="1"/>
</dbReference>
<dbReference type="SMART" id="SM00809">
    <property type="entry name" value="Alpha_adaptinC2"/>
    <property type="match status" value="1"/>
</dbReference>
<reference evidence="14" key="3">
    <citation type="submission" date="2025-09" db="UniProtKB">
        <authorList>
            <consortium name="Ensembl"/>
        </authorList>
    </citation>
    <scope>IDENTIFICATION</scope>
</reference>
<reference evidence="14" key="2">
    <citation type="submission" date="2025-08" db="UniProtKB">
        <authorList>
            <consortium name="Ensembl"/>
        </authorList>
    </citation>
    <scope>IDENTIFICATION</scope>
</reference>
<comment type="subunit">
    <text evidence="10">Adaptor protein complex 2 (AP-2) is a heterotetramer composed of two large adaptins (alpha-type subunit AP2A1 or AP2A2 and beta-type subunit AP2B1), a medium adaptin (mu-type subunit AP2M1) and a small adaptin (sigma-type subunit AP2S1).</text>
</comment>
<evidence type="ECO:0000256" key="9">
    <source>
        <dbReference type="ARBA" id="ARBA00023176"/>
    </source>
</evidence>
<gene>
    <name evidence="14" type="primary">AP2A1</name>
</gene>
<keyword evidence="15" id="KW-1185">Reference proteome</keyword>
<feature type="compositionally biased region" description="Low complexity" evidence="12">
    <location>
        <begin position="633"/>
        <end position="644"/>
    </location>
</feature>
<dbReference type="Pfam" id="PF02296">
    <property type="entry name" value="Alpha_adaptin_C"/>
    <property type="match status" value="1"/>
</dbReference>
<keyword evidence="5" id="KW-1003">Cell membrane</keyword>
<evidence type="ECO:0000256" key="7">
    <source>
        <dbReference type="ARBA" id="ARBA00022927"/>
    </source>
</evidence>
<evidence type="ECO:0000313" key="14">
    <source>
        <dbReference type="Ensembl" id="ENSEASP00005009946.2"/>
    </source>
</evidence>
<name>A0A8C4LCX4_EQUAS</name>
<feature type="domain" description="Clathrin adaptor alpha/beta/gamma-adaptin appendage Ig-like subdomain" evidence="13">
    <location>
        <begin position="732"/>
        <end position="848"/>
    </location>
</feature>
<dbReference type="InterPro" id="IPR013041">
    <property type="entry name" value="Clathrin_app_Ig-like_sf"/>
</dbReference>
<dbReference type="InterPro" id="IPR016024">
    <property type="entry name" value="ARM-type_fold"/>
</dbReference>
<dbReference type="GeneTree" id="ENSGT00950000182838"/>
<dbReference type="SUPFAM" id="SSF49348">
    <property type="entry name" value="Clathrin adaptor appendage domain"/>
    <property type="match status" value="1"/>
</dbReference>
<feature type="region of interest" description="Disordered" evidence="12">
    <location>
        <begin position="602"/>
        <end position="663"/>
    </location>
</feature>
<sequence length="967" mass="106196">MPAVSKGDGMRGLAVFISDIRNCKSKEAEIKRINKELANIRSKFKGDKALDGYSKKKYVCKLLFIFLLGHDIDFGHMEAVNLLSSNKYTEKQIGYLFISVLVNSNSELIRLINNAIKNDLASRNPTFMCLALHCIANVGSREMGEAFAADIPRILVAGDSMDSVKQSAALCLLRLSSTWRARTSPGDLGVVTAAVSLITCLCKKNPDDFKTCISLAVSRLSRIVSSASTDLQDYTYYFVPAPWLSVKLLRLLQCYPPPEDAAVKGRLVECLETVLNKAQEPPKSKKVQHSNAKNAILFETISLIIHYDSEPNLLVRACNQLGQFLQHRETNLRYLALESMCTLASSEFSHEAVKTHIDTVINALKTERDVSVRQRAADLLYAMCDRSNAKQIVSEMLRYLETADYAIREEIVLKVAILAEKYAVDYSWYVDTILNLIRIAGDYVSEEVWYRVLQIVTNRDDVQGYAAKTVFEALQAPACHENMVKVGGYILGEFGNLIAGDPRSSPPVQFSLLHSKFHLCSVATRALLLSTYIKFINLFPETKATIQGVLRAGSQLRNADVELQQRAVEYLTLSSVASTDVLATVLEEMPPFPERESSILAKLKRKKGPGAGSALDDGRRDPSSNDINGGVEPTPSTVSTPSPSADLLGLRAAPPPAAPPAPSGAGNLLVDVFSDGPAAQPGLGPSAEEAFLSELEPPAPESPMALLADPAPAAEAGPRQAPCHPEPPAAPPRFVCKNNGVLFENQLLQIGVKSEFRQNLGRMYLFYGNKTSVQFQNFSPTVVHPGDLQTHILSLAVQTKRVAAQVDGGAQVQQVLNIECLRDFLTPPLLSVRFRYGGAPQSLTLKLPVTINKFFQPTEMAAQDFFQRWKQLSLPQQEAQKIFKANHPMDAEVTKAKLLGFGSALLDNVDPNPENFVGAGIIQTKALQVGCLLRLEPNAQAQMYRLTLRTSKEPVSRHLCELLAQQF</sequence>
<feature type="compositionally biased region" description="Pro residues" evidence="12">
    <location>
        <begin position="653"/>
        <end position="662"/>
    </location>
</feature>
<dbReference type="FunFam" id="1.25.10.10:FF:000020">
    <property type="entry name" value="AP-2 complex subunit alpha"/>
    <property type="match status" value="1"/>
</dbReference>
<keyword evidence="8 10" id="KW-0472">Membrane</keyword>
<dbReference type="Proteomes" id="UP000694387">
    <property type="component" value="Chromosome 26"/>
</dbReference>
<dbReference type="Gene3D" id="1.25.10.10">
    <property type="entry name" value="Leucine-rich Repeat Variant"/>
    <property type="match status" value="1"/>
</dbReference>
<protein>
    <recommendedName>
        <fullName evidence="10">AP-2 complex subunit alpha</fullName>
    </recommendedName>
</protein>
<comment type="function">
    <text evidence="10">Component of the adaptor protein complex 2 (AP-2). Adaptor protein complexes function in protein transport via transport vesicles in different membrane traffic pathways. Adaptor protein complexes are vesicle coat components and appear to be involved in cargo selection and vesicle formation. AP-2 is involved in clathrin-dependent endocytosis in which cargo proteins are incorporated into vesicles surrounded by clathrin (clathrin-coated vesicles, CCVs) which are destined for fusion with the early endosome. The clathrin lattice serves as a mechanical scaffold but is itself unable to bind directly to membrane components. Clathrin-associated adaptor protein (AP) complexes which can bind directly to both the clathrin lattice and to the lipid and protein components of membranes are considered to be the major clathrin adaptors contributing the CCV formation. AP-2 also serves as a cargo receptor to selectively sort the membrane proteins involved in receptor-mediated endocytosis. AP-2 seems to play a role in the recycling of synaptic vesicle membranes from the presynaptic surface. AP-2 recognizes Y-X-X-[FILMV] (Y-X-X-Phi) and [ED]-X-X-X-L-[LI] endocytosis signal motifs within the cytosolic tails of transmembrane cargo molecules. AP-2 may also play a role in maintaining normal post-endocytic trafficking through the ARF6-regulated, non-clathrin pathway. The AP-2 alpha subunit binds polyphosphoinositide-containing lipids, positioning AP-2 on the membrane. The AP-2 alpha subunit acts via its C-terminal appendage domain as a scaffolding platform for endocytic accessory proteins. The AP-2 alpha and AP-2 sigma subunits are thought to contribute to the recognition of the [ED]-X-X-X-L-[LI] motif.</text>
</comment>
<feature type="binding site" evidence="11">
    <location>
        <position position="43"/>
    </location>
    <ligand>
        <name>a 1,2-diacyl-sn-glycero-3-phospho-(1D-myo-inositol-3,4,5-trisphosphate)</name>
        <dbReference type="ChEBI" id="CHEBI:57836"/>
    </ligand>
</feature>
<dbReference type="FunFam" id="3.30.310.10:FF:000004">
    <property type="entry name" value="AP-2 complex subunit alpha"/>
    <property type="match status" value="1"/>
</dbReference>
<comment type="similarity">
    <text evidence="3 10">Belongs to the adaptor complexes large subunit family.</text>
</comment>
<evidence type="ECO:0000256" key="8">
    <source>
        <dbReference type="ARBA" id="ARBA00023136"/>
    </source>
</evidence>
<evidence type="ECO:0000256" key="3">
    <source>
        <dbReference type="ARBA" id="ARBA00006613"/>
    </source>
</evidence>
<dbReference type="Ensembl" id="ENSEAST00005010803.2">
    <property type="protein sequence ID" value="ENSEASP00005009946.2"/>
    <property type="gene ID" value="ENSEASG00005006948.2"/>
</dbReference>
<keyword evidence="4 10" id="KW-0813">Transport</keyword>
<dbReference type="Pfam" id="PF01602">
    <property type="entry name" value="Adaptin_N"/>
    <property type="match status" value="1"/>
</dbReference>
<proteinExistence type="inferred from homology"/>
<dbReference type="SUPFAM" id="SSF48371">
    <property type="entry name" value="ARM repeat"/>
    <property type="match status" value="1"/>
</dbReference>
<dbReference type="InterPro" id="IPR012295">
    <property type="entry name" value="TBP_dom_sf"/>
</dbReference>
<dbReference type="SUPFAM" id="SSF55711">
    <property type="entry name" value="Subdomain of clathrin and coatomer appendage domain"/>
    <property type="match status" value="1"/>
</dbReference>
<dbReference type="InterPro" id="IPR002553">
    <property type="entry name" value="Clathrin/coatomer_adapt-like_N"/>
</dbReference>
<evidence type="ECO:0000259" key="13">
    <source>
        <dbReference type="SMART" id="SM00809"/>
    </source>
</evidence>
<feature type="binding site" evidence="11">
    <location>
        <begin position="11"/>
        <end position="12"/>
    </location>
    <ligand>
        <name>a 1,2-diacyl-sn-glycero-3-phospho-(1D-myo-inositol-3,4,5-trisphosphate)</name>
        <dbReference type="ChEBI" id="CHEBI:57836"/>
    </ligand>
</feature>